<name>A0A2K1JBP6_PHYPA</name>
<evidence type="ECO:0000313" key="1">
    <source>
        <dbReference type="EMBL" id="PNR38931.1"/>
    </source>
</evidence>
<dbReference type="Gramene" id="Pp3c15_2550V3.1">
    <property type="protein sequence ID" value="PAC:32929647.CDS.1"/>
    <property type="gene ID" value="Pp3c15_2550"/>
</dbReference>
<reference evidence="1 3" key="2">
    <citation type="journal article" date="2018" name="Plant J.">
        <title>The Physcomitrella patens chromosome-scale assembly reveals moss genome structure and evolution.</title>
        <authorList>
            <person name="Lang D."/>
            <person name="Ullrich K.K."/>
            <person name="Murat F."/>
            <person name="Fuchs J."/>
            <person name="Jenkins J."/>
            <person name="Haas F.B."/>
            <person name="Piednoel M."/>
            <person name="Gundlach H."/>
            <person name="Van Bel M."/>
            <person name="Meyberg R."/>
            <person name="Vives C."/>
            <person name="Morata J."/>
            <person name="Symeonidi A."/>
            <person name="Hiss M."/>
            <person name="Muchero W."/>
            <person name="Kamisugi Y."/>
            <person name="Saleh O."/>
            <person name="Blanc G."/>
            <person name="Decker E.L."/>
            <person name="van Gessel N."/>
            <person name="Grimwood J."/>
            <person name="Hayes R.D."/>
            <person name="Graham S.W."/>
            <person name="Gunter L.E."/>
            <person name="McDaniel S.F."/>
            <person name="Hoernstein S.N.W."/>
            <person name="Larsson A."/>
            <person name="Li F.W."/>
            <person name="Perroud P.F."/>
            <person name="Phillips J."/>
            <person name="Ranjan P."/>
            <person name="Rokshar D.S."/>
            <person name="Rothfels C.J."/>
            <person name="Schneider L."/>
            <person name="Shu S."/>
            <person name="Stevenson D.W."/>
            <person name="Thummler F."/>
            <person name="Tillich M."/>
            <person name="Villarreal Aguilar J.C."/>
            <person name="Widiez T."/>
            <person name="Wong G.K."/>
            <person name="Wymore A."/>
            <person name="Zhang Y."/>
            <person name="Zimmer A.D."/>
            <person name="Quatrano R.S."/>
            <person name="Mayer K.F.X."/>
            <person name="Goodstein D."/>
            <person name="Casacuberta J.M."/>
            <person name="Vandepoele K."/>
            <person name="Reski R."/>
            <person name="Cuming A.C."/>
            <person name="Tuskan G.A."/>
            <person name="Maumus F."/>
            <person name="Salse J."/>
            <person name="Schmutz J."/>
            <person name="Rensing S.A."/>
        </authorList>
    </citation>
    <scope>NUCLEOTIDE SEQUENCE [LARGE SCALE GENOMIC DNA]</scope>
    <source>
        <strain evidence="2 3">cv. Gransden 2004</strain>
    </source>
</reference>
<dbReference type="AlphaFoldDB" id="A0A2K1JBP6"/>
<protein>
    <submittedName>
        <fullName evidence="1 2">Uncharacterized protein</fullName>
    </submittedName>
</protein>
<accession>A0A2K1JBP6</accession>
<dbReference type="EnsemblPlants" id="Pp3c15_2550V3.1">
    <property type="protein sequence ID" value="PAC:32929647.CDS.1"/>
    <property type="gene ID" value="Pp3c15_2550"/>
</dbReference>
<proteinExistence type="predicted"/>
<organism evidence="1">
    <name type="scientific">Physcomitrium patens</name>
    <name type="common">Spreading-leaved earth moss</name>
    <name type="synonym">Physcomitrella patens</name>
    <dbReference type="NCBI Taxonomy" id="3218"/>
    <lineage>
        <taxon>Eukaryota</taxon>
        <taxon>Viridiplantae</taxon>
        <taxon>Streptophyta</taxon>
        <taxon>Embryophyta</taxon>
        <taxon>Bryophyta</taxon>
        <taxon>Bryophytina</taxon>
        <taxon>Bryopsida</taxon>
        <taxon>Funariidae</taxon>
        <taxon>Funariales</taxon>
        <taxon>Funariaceae</taxon>
        <taxon>Physcomitrium</taxon>
    </lineage>
</organism>
<evidence type="ECO:0000313" key="3">
    <source>
        <dbReference type="Proteomes" id="UP000006727"/>
    </source>
</evidence>
<evidence type="ECO:0000313" key="2">
    <source>
        <dbReference type="EnsemblPlants" id="PAC:32929647.CDS.1"/>
    </source>
</evidence>
<reference evidence="1 3" key="1">
    <citation type="journal article" date="2008" name="Science">
        <title>The Physcomitrella genome reveals evolutionary insights into the conquest of land by plants.</title>
        <authorList>
            <person name="Rensing S."/>
            <person name="Lang D."/>
            <person name="Zimmer A."/>
            <person name="Terry A."/>
            <person name="Salamov A."/>
            <person name="Shapiro H."/>
            <person name="Nishiyama T."/>
            <person name="Perroud P.-F."/>
            <person name="Lindquist E."/>
            <person name="Kamisugi Y."/>
            <person name="Tanahashi T."/>
            <person name="Sakakibara K."/>
            <person name="Fujita T."/>
            <person name="Oishi K."/>
            <person name="Shin-I T."/>
            <person name="Kuroki Y."/>
            <person name="Toyoda A."/>
            <person name="Suzuki Y."/>
            <person name="Hashimoto A."/>
            <person name="Yamaguchi K."/>
            <person name="Sugano A."/>
            <person name="Kohara Y."/>
            <person name="Fujiyama A."/>
            <person name="Anterola A."/>
            <person name="Aoki S."/>
            <person name="Ashton N."/>
            <person name="Barbazuk W.B."/>
            <person name="Barker E."/>
            <person name="Bennetzen J."/>
            <person name="Bezanilla M."/>
            <person name="Blankenship R."/>
            <person name="Cho S.H."/>
            <person name="Dutcher S."/>
            <person name="Estelle M."/>
            <person name="Fawcett J.A."/>
            <person name="Gundlach H."/>
            <person name="Hanada K."/>
            <person name="Heyl A."/>
            <person name="Hicks K.A."/>
            <person name="Hugh J."/>
            <person name="Lohr M."/>
            <person name="Mayer K."/>
            <person name="Melkozernov A."/>
            <person name="Murata T."/>
            <person name="Nelson D."/>
            <person name="Pils B."/>
            <person name="Prigge M."/>
            <person name="Reiss B."/>
            <person name="Renner T."/>
            <person name="Rombauts S."/>
            <person name="Rushton P."/>
            <person name="Sanderfoot A."/>
            <person name="Schween G."/>
            <person name="Shiu S.-H."/>
            <person name="Stueber K."/>
            <person name="Theodoulou F.L."/>
            <person name="Tu H."/>
            <person name="Van de Peer Y."/>
            <person name="Verrier P.J."/>
            <person name="Waters E."/>
            <person name="Wood A."/>
            <person name="Yang L."/>
            <person name="Cove D."/>
            <person name="Cuming A."/>
            <person name="Hasebe M."/>
            <person name="Lucas S."/>
            <person name="Mishler D.B."/>
            <person name="Reski R."/>
            <person name="Grigoriev I."/>
            <person name="Quatrano R.S."/>
            <person name="Boore J.L."/>
        </authorList>
    </citation>
    <scope>NUCLEOTIDE SEQUENCE [LARGE SCALE GENOMIC DNA]</scope>
    <source>
        <strain evidence="2 3">cv. Gransden 2004</strain>
    </source>
</reference>
<dbReference type="EMBL" id="ABEU02000015">
    <property type="protein sequence ID" value="PNR38931.1"/>
    <property type="molecule type" value="Genomic_DNA"/>
</dbReference>
<reference evidence="2" key="3">
    <citation type="submission" date="2020-12" db="UniProtKB">
        <authorList>
            <consortium name="EnsemblPlants"/>
        </authorList>
    </citation>
    <scope>IDENTIFICATION</scope>
</reference>
<dbReference type="InParanoid" id="A0A2K1JBP6"/>
<gene>
    <name evidence="1" type="ORF">PHYPA_019209</name>
</gene>
<keyword evidence="3" id="KW-1185">Reference proteome</keyword>
<dbReference type="Proteomes" id="UP000006727">
    <property type="component" value="Chromosome 15"/>
</dbReference>
<sequence>MWELVGQNRFHSALLNFPINRIDTASFHLNKHLISARFGNWQLHMLHRRNITPAASQNETYLKVYNVQQEEGKLETGTTHSKQYRLRELPLNLPHRHHSRSIGQLSSSWEYPTQNETPWLIFTLLPLLPTTIDHQYPQIYLLRRKKSTCTTSLKVSTNAKWTIPNTKEQHFLRVSSYLKLFPNFSLIYVRTPSSRPSSSEPTELSRNVASPAEAYCSAIFE</sequence>